<feature type="signal peptide" evidence="1">
    <location>
        <begin position="1"/>
        <end position="23"/>
    </location>
</feature>
<evidence type="ECO:0000313" key="3">
    <source>
        <dbReference type="Proteomes" id="UP000190150"/>
    </source>
</evidence>
<feature type="chain" id="PRO_5012549732" description="Outer membrane protein beta-barrel domain-containing protein" evidence="1">
    <location>
        <begin position="24"/>
        <end position="253"/>
    </location>
</feature>
<name>A0A1T5EHX4_9SPHI</name>
<dbReference type="Proteomes" id="UP000190150">
    <property type="component" value="Unassembled WGS sequence"/>
</dbReference>
<proteinExistence type="predicted"/>
<keyword evidence="3" id="KW-1185">Reference proteome</keyword>
<dbReference type="AlphaFoldDB" id="A0A1T5EHX4"/>
<gene>
    <name evidence="2" type="ORF">SAMN05660841_02581</name>
</gene>
<reference evidence="3" key="1">
    <citation type="submission" date="2017-02" db="EMBL/GenBank/DDBJ databases">
        <authorList>
            <person name="Varghese N."/>
            <person name="Submissions S."/>
        </authorList>
    </citation>
    <scope>NUCLEOTIDE SEQUENCE [LARGE SCALE GENOMIC DNA]</scope>
    <source>
        <strain evidence="3">DSM 24091</strain>
    </source>
</reference>
<keyword evidence="1" id="KW-0732">Signal</keyword>
<accession>A0A1T5EHX4</accession>
<sequence>MKLMHFSKHLFFVSTLMISHAYAQSVDSGPIFKPQFKLDFTIGPNFDTSPGSGLENQDIFGGRPAVSPFLGIRATHLFSNKVGWYAGINLNYYKEIKPTGYKPTGLETFFDDFGNALFGPISYVKPSVNLGVLYRIESANWSIHPSLGIGHDSYLGDKSTSRSKTNQEGQKYELTYDRKSSLFTAHLGLSMNYYVSRKTYFAVNGSFHQPLQAATAQLIETTDGTEISRADFRSSKVGRGIFLGVGFGFVLGK</sequence>
<dbReference type="OrthoDB" id="705650at2"/>
<evidence type="ECO:0000313" key="2">
    <source>
        <dbReference type="EMBL" id="SKB83330.1"/>
    </source>
</evidence>
<protein>
    <recommendedName>
        <fullName evidence="4">Outer membrane protein beta-barrel domain-containing protein</fullName>
    </recommendedName>
</protein>
<evidence type="ECO:0000256" key="1">
    <source>
        <dbReference type="SAM" id="SignalP"/>
    </source>
</evidence>
<organism evidence="2 3">
    <name type="scientific">Sphingobacterium nematocida</name>
    <dbReference type="NCBI Taxonomy" id="1513896"/>
    <lineage>
        <taxon>Bacteria</taxon>
        <taxon>Pseudomonadati</taxon>
        <taxon>Bacteroidota</taxon>
        <taxon>Sphingobacteriia</taxon>
        <taxon>Sphingobacteriales</taxon>
        <taxon>Sphingobacteriaceae</taxon>
        <taxon>Sphingobacterium</taxon>
    </lineage>
</organism>
<dbReference type="RefSeq" id="WP_139375298.1">
    <property type="nucleotide sequence ID" value="NZ_FUZF01000011.1"/>
</dbReference>
<evidence type="ECO:0008006" key="4">
    <source>
        <dbReference type="Google" id="ProtNLM"/>
    </source>
</evidence>
<dbReference type="EMBL" id="FUZF01000011">
    <property type="protein sequence ID" value="SKB83330.1"/>
    <property type="molecule type" value="Genomic_DNA"/>
</dbReference>